<evidence type="ECO:0000313" key="3">
    <source>
        <dbReference type="EMBL" id="TCU81164.1"/>
    </source>
</evidence>
<keyword evidence="1" id="KW-0472">Membrane</keyword>
<reference evidence="2 4" key="1">
    <citation type="submission" date="2018-06" db="EMBL/GenBank/DDBJ databases">
        <authorList>
            <consortium name="Pathogen Informatics"/>
            <person name="Doyle S."/>
        </authorList>
    </citation>
    <scope>NUCLEOTIDE SEQUENCE [LARGE SCALE GENOMIC DNA]</scope>
    <source>
        <strain evidence="2 4">NCTC11159</strain>
    </source>
</reference>
<sequence>MSFYFRPDNVPELGGLSRWEQRVLLRGTFLKERAMSTLVLLVVVIASVQFVINPVLASVWPDFQNNSLPYAGVLVVWLLLLMWLRDVVMMNILRPKIAIKRAEKANVAIPPAA</sequence>
<evidence type="ECO:0000313" key="4">
    <source>
        <dbReference type="Proteomes" id="UP000255108"/>
    </source>
</evidence>
<protein>
    <submittedName>
        <fullName evidence="2">Uncharacterized protein</fullName>
    </submittedName>
</protein>
<accession>A0A377SXC8</accession>
<keyword evidence="1" id="KW-0812">Transmembrane</keyword>
<reference evidence="3 5" key="2">
    <citation type="submission" date="2019-03" db="EMBL/GenBank/DDBJ databases">
        <title>Genomic Encyclopedia of Type Strains, Phase IV (KMG-IV): sequencing the most valuable type-strain genomes for metagenomic binning, comparative biology and taxonomic classification.</title>
        <authorList>
            <person name="Goeker M."/>
        </authorList>
    </citation>
    <scope>NUCLEOTIDE SEQUENCE [LARGE SCALE GENOMIC DNA]</scope>
    <source>
        <strain evidence="3 5">DSM 3764</strain>
    </source>
</reference>
<evidence type="ECO:0000256" key="1">
    <source>
        <dbReference type="SAM" id="Phobius"/>
    </source>
</evidence>
<evidence type="ECO:0000313" key="2">
    <source>
        <dbReference type="EMBL" id="STR45998.1"/>
    </source>
</evidence>
<dbReference type="EMBL" id="SMBT01000027">
    <property type="protein sequence ID" value="TCU81164.1"/>
    <property type="molecule type" value="Genomic_DNA"/>
</dbReference>
<feature type="transmembrane region" description="Helical" evidence="1">
    <location>
        <begin position="67"/>
        <end position="84"/>
    </location>
</feature>
<gene>
    <name evidence="3" type="ORF">EV682_12734</name>
    <name evidence="2" type="ORF">NCTC11159_04601</name>
</gene>
<dbReference type="OrthoDB" id="8592934at2"/>
<dbReference type="RefSeq" id="WP_115230200.1">
    <property type="nucleotide sequence ID" value="NZ_CAWOLO010000027.1"/>
</dbReference>
<name>A0A377SXC8_9NEIS</name>
<dbReference type="EMBL" id="UGHR01000007">
    <property type="protein sequence ID" value="STR45998.1"/>
    <property type="molecule type" value="Genomic_DNA"/>
</dbReference>
<keyword evidence="1" id="KW-1133">Transmembrane helix</keyword>
<evidence type="ECO:0000313" key="5">
    <source>
        <dbReference type="Proteomes" id="UP000295794"/>
    </source>
</evidence>
<dbReference type="Proteomes" id="UP000295794">
    <property type="component" value="Unassembled WGS sequence"/>
</dbReference>
<organism evidence="2 4">
    <name type="scientific">Iodobacter fluviatilis</name>
    <dbReference type="NCBI Taxonomy" id="537"/>
    <lineage>
        <taxon>Bacteria</taxon>
        <taxon>Pseudomonadati</taxon>
        <taxon>Pseudomonadota</taxon>
        <taxon>Betaproteobacteria</taxon>
        <taxon>Neisseriales</taxon>
        <taxon>Chitinibacteraceae</taxon>
        <taxon>Iodobacter</taxon>
    </lineage>
</organism>
<keyword evidence="5" id="KW-1185">Reference proteome</keyword>
<dbReference type="Proteomes" id="UP000255108">
    <property type="component" value="Unassembled WGS sequence"/>
</dbReference>
<dbReference type="AlphaFoldDB" id="A0A377SXC8"/>
<feature type="transmembrane region" description="Helical" evidence="1">
    <location>
        <begin position="38"/>
        <end position="61"/>
    </location>
</feature>
<proteinExistence type="predicted"/>